<evidence type="ECO:0000256" key="1">
    <source>
        <dbReference type="SAM" id="SignalP"/>
    </source>
</evidence>
<sequence>MKVNQFLLFYYFSTAVSAAGSHRCKPRQSTAASSGAAAISGTATASSTTAIASRTATASNTATASSTVTASGTATVALDSASGTAAFIANGVHNGIPPNDFSAYVKGTPPAKAAVQTQIPDYFFTGIKLQNARGGQGNLPKPSRGWMYGKEEYKNRFRAFHSDYLTTRKFGGNYTLMLGNLFGQRNKTSPHPGDGGDWTSWDEFVTTICSDLIENDILDGLDIEVWNEPDIQFYNYTPWLQVWGRAFYQLKAKLPSKVRVVGPGLAKPPADTAYWTKWLDFIQKNGSVPDAYTYHHLLTGTDPAISYPIFLEQLSSRHLPVRPVYVNEFGGPAEQKPSHDAWFISRFERLHLWAARANRESTAETTNDYLANTLAKKGDTYSPTGSWWVMAYYANMTGTRLHATPSKDGDFDVFAVSSGKGIGSTKILAGSHGTINPYRVAVTNISSKGYPSSGEIDVTIKEFAWNGLHGATPSPKIHSRTKTQIKNDRIFVNIKPSNGSFAYAFEF</sequence>
<dbReference type="InterPro" id="IPR017853">
    <property type="entry name" value="GH"/>
</dbReference>
<dbReference type="SUPFAM" id="SSF51445">
    <property type="entry name" value="(Trans)glycosidases"/>
    <property type="match status" value="1"/>
</dbReference>
<proteinExistence type="predicted"/>
<dbReference type="EMBL" id="CABFNP030000464">
    <property type="protein sequence ID" value="CAI6026415.1"/>
    <property type="molecule type" value="Genomic_DNA"/>
</dbReference>
<evidence type="ECO:0000313" key="3">
    <source>
        <dbReference type="Proteomes" id="UP001160390"/>
    </source>
</evidence>
<accession>A0AA35PTY0</accession>
<protein>
    <recommendedName>
        <fullName evidence="4">Glycoside hydrolase family 39 protein</fullName>
    </recommendedName>
</protein>
<comment type="caution">
    <text evidence="2">The sequence shown here is derived from an EMBL/GenBank/DDBJ whole genome shotgun (WGS) entry which is preliminary data.</text>
</comment>
<feature type="chain" id="PRO_5041453422" description="Glycoside hydrolase family 39 protein" evidence="1">
    <location>
        <begin position="19"/>
        <end position="507"/>
    </location>
</feature>
<dbReference type="Gene3D" id="3.20.20.80">
    <property type="entry name" value="Glycosidases"/>
    <property type="match status" value="1"/>
</dbReference>
<evidence type="ECO:0008006" key="4">
    <source>
        <dbReference type="Google" id="ProtNLM"/>
    </source>
</evidence>
<reference evidence="2" key="1">
    <citation type="submission" date="2023-01" db="EMBL/GenBank/DDBJ databases">
        <authorList>
            <person name="Piombo E."/>
        </authorList>
    </citation>
    <scope>NUCLEOTIDE SEQUENCE</scope>
</reference>
<name>A0AA35PTY0_9HYPO</name>
<organism evidence="2 3">
    <name type="scientific">Clonostachys chloroleuca</name>
    <dbReference type="NCBI Taxonomy" id="1926264"/>
    <lineage>
        <taxon>Eukaryota</taxon>
        <taxon>Fungi</taxon>
        <taxon>Dikarya</taxon>
        <taxon>Ascomycota</taxon>
        <taxon>Pezizomycotina</taxon>
        <taxon>Sordariomycetes</taxon>
        <taxon>Hypocreomycetidae</taxon>
        <taxon>Hypocreales</taxon>
        <taxon>Bionectriaceae</taxon>
        <taxon>Clonostachys</taxon>
    </lineage>
</organism>
<feature type="signal peptide" evidence="1">
    <location>
        <begin position="1"/>
        <end position="18"/>
    </location>
</feature>
<keyword evidence="1" id="KW-0732">Signal</keyword>
<dbReference type="Proteomes" id="UP001160390">
    <property type="component" value="Unassembled WGS sequence"/>
</dbReference>
<keyword evidence="3" id="KW-1185">Reference proteome</keyword>
<gene>
    <name evidence="2" type="ORF">CCHLO57077_00014000</name>
</gene>
<evidence type="ECO:0000313" key="2">
    <source>
        <dbReference type="EMBL" id="CAI6026415.1"/>
    </source>
</evidence>
<dbReference type="AlphaFoldDB" id="A0AA35PTY0"/>